<evidence type="ECO:0000256" key="1">
    <source>
        <dbReference type="ARBA" id="ARBA00004202"/>
    </source>
</evidence>
<dbReference type="PANTHER" id="PTHR43553">
    <property type="entry name" value="HEAVY METAL TRANSPORTER"/>
    <property type="match status" value="1"/>
</dbReference>
<evidence type="ECO:0000256" key="4">
    <source>
        <dbReference type="ARBA" id="ARBA00022475"/>
    </source>
</evidence>
<proteinExistence type="inferred from homology"/>
<dbReference type="Pfam" id="PF00005">
    <property type="entry name" value="ABC_tran"/>
    <property type="match status" value="2"/>
</dbReference>
<evidence type="ECO:0000259" key="10">
    <source>
        <dbReference type="PROSITE" id="PS50893"/>
    </source>
</evidence>
<keyword evidence="3" id="KW-0813">Transport</keyword>
<feature type="domain" description="ABC transporter" evidence="10">
    <location>
        <begin position="265"/>
        <end position="488"/>
    </location>
</feature>
<gene>
    <name evidence="11" type="ORF">JOC27_001435</name>
</gene>
<keyword evidence="7" id="KW-1278">Translocase</keyword>
<comment type="subcellular location">
    <subcellularLocation>
        <location evidence="1">Cell membrane</location>
        <topology evidence="1">Peripheral membrane protein</topology>
    </subcellularLocation>
</comment>
<dbReference type="InterPro" id="IPR017871">
    <property type="entry name" value="ABC_transporter-like_CS"/>
</dbReference>
<protein>
    <submittedName>
        <fullName evidence="11">Energy-coupling factor transport system ATP-binding protein</fullName>
        <ecNumber evidence="11">3.6.3.-</ecNumber>
    </submittedName>
</protein>
<sequence>MCSINERTRWGVTELRLAFPKQKEMHFKDLTFRYTEGEKILLLGPSGCGKSTLLQVLSGLIPSSVPMAIKAKKKEIPSNWGFIFQDPETQFCMPYVDEDIAFVLENRKIAREKMPDLINHYLNLVGLDFPDPHQLIHSLSGGMKQRLAIAGVLALEPDILFLDEPTALLDPQGTEDFWQSLQKVSNNRTLVIVEHKIDRVIEFVDRVVLFGNDGTIIDDGPKERVLKQQKRRLVEDGIWYPGAWRDHLSQRIQTKKLPDYQATVLTLDRFSVKRNGHIKCSIDSLMINRGEWVAVIGKNGAGKSTLLEGLKRLLPTKGKCIWNLTHPEEAVAFVFQNPEFQFVTDRVDDELAFSLRIKQCPPDLIRRRVCEMLQKFALASVRGNHPFQLSIGQKRRLSVATALMEQPQVLLLDEPTFGQDAKNTFQLLDQLSELQQQGTTIIMVTHELEIVRHYATRVLEIDAGRLVSNAHRDRGSGSEVIGNGHQMDEGEKLVSRN</sequence>
<evidence type="ECO:0000256" key="8">
    <source>
        <dbReference type="ARBA" id="ARBA00023136"/>
    </source>
</evidence>
<dbReference type="SUPFAM" id="SSF52540">
    <property type="entry name" value="P-loop containing nucleoside triphosphate hydrolases"/>
    <property type="match status" value="2"/>
</dbReference>
<dbReference type="CDD" id="cd03225">
    <property type="entry name" value="ABC_cobalt_CbiO_domain1"/>
    <property type="match status" value="2"/>
</dbReference>
<evidence type="ECO:0000313" key="12">
    <source>
        <dbReference type="Proteomes" id="UP000823201"/>
    </source>
</evidence>
<comment type="caution">
    <text evidence="11">The sequence shown here is derived from an EMBL/GenBank/DDBJ whole genome shotgun (WGS) entry which is preliminary data.</text>
</comment>
<organism evidence="11 12">
    <name type="scientific">Sporolactobacillus spathodeae</name>
    <dbReference type="NCBI Taxonomy" id="1465502"/>
    <lineage>
        <taxon>Bacteria</taxon>
        <taxon>Bacillati</taxon>
        <taxon>Bacillota</taxon>
        <taxon>Bacilli</taxon>
        <taxon>Bacillales</taxon>
        <taxon>Sporolactobacillaceae</taxon>
        <taxon>Sporolactobacillus</taxon>
    </lineage>
</organism>
<dbReference type="GO" id="GO:0016787">
    <property type="term" value="F:hydrolase activity"/>
    <property type="evidence" value="ECO:0007669"/>
    <property type="project" value="UniProtKB-KW"/>
</dbReference>
<keyword evidence="4" id="KW-1003">Cell membrane</keyword>
<feature type="region of interest" description="Disordered" evidence="9">
    <location>
        <begin position="471"/>
        <end position="497"/>
    </location>
</feature>
<keyword evidence="6 11" id="KW-0067">ATP-binding</keyword>
<comment type="similarity">
    <text evidence="2">Belongs to the ABC transporter superfamily.</text>
</comment>
<keyword evidence="8" id="KW-0472">Membrane</keyword>
<evidence type="ECO:0000256" key="5">
    <source>
        <dbReference type="ARBA" id="ARBA00022741"/>
    </source>
</evidence>
<dbReference type="Gene3D" id="3.40.50.300">
    <property type="entry name" value="P-loop containing nucleotide triphosphate hydrolases"/>
    <property type="match status" value="2"/>
</dbReference>
<keyword evidence="11" id="KW-0378">Hydrolase</keyword>
<dbReference type="SMART" id="SM00382">
    <property type="entry name" value="AAA"/>
    <property type="match status" value="2"/>
</dbReference>
<evidence type="ECO:0000256" key="3">
    <source>
        <dbReference type="ARBA" id="ARBA00022448"/>
    </source>
</evidence>
<keyword evidence="5" id="KW-0547">Nucleotide-binding</keyword>
<evidence type="ECO:0000313" key="11">
    <source>
        <dbReference type="EMBL" id="MBM7657984.1"/>
    </source>
</evidence>
<reference evidence="11 12" key="1">
    <citation type="submission" date="2021-01" db="EMBL/GenBank/DDBJ databases">
        <title>Genomic Encyclopedia of Type Strains, Phase IV (KMG-IV): sequencing the most valuable type-strain genomes for metagenomic binning, comparative biology and taxonomic classification.</title>
        <authorList>
            <person name="Goeker M."/>
        </authorList>
    </citation>
    <scope>NUCLEOTIDE SEQUENCE [LARGE SCALE GENOMIC DNA]</scope>
    <source>
        <strain evidence="11 12">DSM 100968</strain>
    </source>
</reference>
<feature type="domain" description="ABC transporter" evidence="10">
    <location>
        <begin position="12"/>
        <end position="238"/>
    </location>
</feature>
<dbReference type="InterPro" id="IPR050095">
    <property type="entry name" value="ECF_ABC_transporter_ATP-bd"/>
</dbReference>
<dbReference type="PROSITE" id="PS00211">
    <property type="entry name" value="ABC_TRANSPORTER_1"/>
    <property type="match status" value="1"/>
</dbReference>
<dbReference type="PANTHER" id="PTHR43553:SF27">
    <property type="entry name" value="ENERGY-COUPLING FACTOR TRANSPORTER ATP-BINDING PROTEIN ECFA2"/>
    <property type="match status" value="1"/>
</dbReference>
<dbReference type="Proteomes" id="UP000823201">
    <property type="component" value="Unassembled WGS sequence"/>
</dbReference>
<dbReference type="PROSITE" id="PS50893">
    <property type="entry name" value="ABC_TRANSPORTER_2"/>
    <property type="match status" value="2"/>
</dbReference>
<evidence type="ECO:0000256" key="9">
    <source>
        <dbReference type="SAM" id="MobiDB-lite"/>
    </source>
</evidence>
<dbReference type="InterPro" id="IPR027417">
    <property type="entry name" value="P-loop_NTPase"/>
</dbReference>
<feature type="compositionally biased region" description="Basic and acidic residues" evidence="9">
    <location>
        <begin position="486"/>
        <end position="497"/>
    </location>
</feature>
<evidence type="ECO:0000256" key="6">
    <source>
        <dbReference type="ARBA" id="ARBA00022840"/>
    </source>
</evidence>
<evidence type="ECO:0000256" key="2">
    <source>
        <dbReference type="ARBA" id="ARBA00005417"/>
    </source>
</evidence>
<dbReference type="EMBL" id="JAFBEV010000010">
    <property type="protein sequence ID" value="MBM7657984.1"/>
    <property type="molecule type" value="Genomic_DNA"/>
</dbReference>
<dbReference type="InterPro" id="IPR003439">
    <property type="entry name" value="ABC_transporter-like_ATP-bd"/>
</dbReference>
<dbReference type="GO" id="GO:0005524">
    <property type="term" value="F:ATP binding"/>
    <property type="evidence" value="ECO:0007669"/>
    <property type="project" value="UniProtKB-KW"/>
</dbReference>
<accession>A0ABS2Q9Y3</accession>
<dbReference type="InterPro" id="IPR003593">
    <property type="entry name" value="AAA+_ATPase"/>
</dbReference>
<dbReference type="InterPro" id="IPR015856">
    <property type="entry name" value="ABC_transpr_CbiO/EcfA_su"/>
</dbReference>
<name>A0ABS2Q9Y3_9BACL</name>
<evidence type="ECO:0000256" key="7">
    <source>
        <dbReference type="ARBA" id="ARBA00022967"/>
    </source>
</evidence>
<keyword evidence="12" id="KW-1185">Reference proteome</keyword>
<dbReference type="EC" id="3.6.3.-" evidence="11"/>